<dbReference type="InterPro" id="IPR027417">
    <property type="entry name" value="P-loop_NTPase"/>
</dbReference>
<reference evidence="6 7" key="1">
    <citation type="journal article" date="2011" name="Stand. Genomic Sci.">
        <title>Complete genome sequence of Haliscomenobacter hydrossis type strain (O).</title>
        <authorList>
            <consortium name="US DOE Joint Genome Institute (JGI-PGF)"/>
            <person name="Daligault H."/>
            <person name="Lapidus A."/>
            <person name="Zeytun A."/>
            <person name="Nolan M."/>
            <person name="Lucas S."/>
            <person name="Del Rio T.G."/>
            <person name="Tice H."/>
            <person name="Cheng J.F."/>
            <person name="Tapia R."/>
            <person name="Han C."/>
            <person name="Goodwin L."/>
            <person name="Pitluck S."/>
            <person name="Liolios K."/>
            <person name="Pagani I."/>
            <person name="Ivanova N."/>
            <person name="Huntemann M."/>
            <person name="Mavromatis K."/>
            <person name="Mikhailova N."/>
            <person name="Pati A."/>
            <person name="Chen A."/>
            <person name="Palaniappan K."/>
            <person name="Land M."/>
            <person name="Hauser L."/>
            <person name="Brambilla E.M."/>
            <person name="Rohde M."/>
            <person name="Verbarg S."/>
            <person name="Goker M."/>
            <person name="Bristow J."/>
            <person name="Eisen J.A."/>
            <person name="Markowitz V."/>
            <person name="Hugenholtz P."/>
            <person name="Kyrpides N.C."/>
            <person name="Klenk H.P."/>
            <person name="Woyke T."/>
        </authorList>
    </citation>
    <scope>NUCLEOTIDE SEQUENCE [LARGE SCALE GENOMIC DNA]</scope>
    <source>
        <strain evidence="7">ATCC 27775 / DSM 1100 / LMG 10767 / O</strain>
    </source>
</reference>
<dbReference type="Proteomes" id="UP000008461">
    <property type="component" value="Chromosome"/>
</dbReference>
<dbReference type="GO" id="GO:0016887">
    <property type="term" value="F:ATP hydrolysis activity"/>
    <property type="evidence" value="ECO:0007669"/>
    <property type="project" value="InterPro"/>
</dbReference>
<evidence type="ECO:0000313" key="6">
    <source>
        <dbReference type="EMBL" id="AEE52383.1"/>
    </source>
</evidence>
<dbReference type="InterPro" id="IPR003439">
    <property type="entry name" value="ABC_transporter-like_ATP-bd"/>
</dbReference>
<dbReference type="CDD" id="cd03260">
    <property type="entry name" value="ABC_PstB_phosphate_transporter"/>
    <property type="match status" value="1"/>
</dbReference>
<keyword evidence="2" id="KW-0592">Phosphate transport</keyword>
<keyword evidence="7" id="KW-1185">Reference proteome</keyword>
<evidence type="ECO:0000256" key="3">
    <source>
        <dbReference type="ARBA" id="ARBA00022741"/>
    </source>
</evidence>
<dbReference type="GO" id="GO:0035435">
    <property type="term" value="P:phosphate ion transmembrane transport"/>
    <property type="evidence" value="ECO:0007669"/>
    <property type="project" value="InterPro"/>
</dbReference>
<dbReference type="AlphaFoldDB" id="F4KTG9"/>
<dbReference type="SMART" id="SM00382">
    <property type="entry name" value="AAA"/>
    <property type="match status" value="1"/>
</dbReference>
<evidence type="ECO:0000313" key="7">
    <source>
        <dbReference type="Proteomes" id="UP000008461"/>
    </source>
</evidence>
<dbReference type="PANTHER" id="PTHR43423:SF1">
    <property type="entry name" value="ABC TRANSPORTER I FAMILY MEMBER 17"/>
    <property type="match status" value="1"/>
</dbReference>
<dbReference type="KEGG" id="hhy:Halhy_4543"/>
<keyword evidence="4" id="KW-0067">ATP-binding</keyword>
<dbReference type="HOGENOM" id="CLU_000604_1_22_10"/>
<protein>
    <submittedName>
        <fullName evidence="6">Phosphate ABC transporter, ATPase subunit</fullName>
    </submittedName>
</protein>
<reference key="2">
    <citation type="submission" date="2011-04" db="EMBL/GenBank/DDBJ databases">
        <title>Complete sequence of chromosome of Haliscomenobacter hydrossis DSM 1100.</title>
        <authorList>
            <consortium name="US DOE Joint Genome Institute (JGI-PGF)"/>
            <person name="Lucas S."/>
            <person name="Han J."/>
            <person name="Lapidus A."/>
            <person name="Bruce D."/>
            <person name="Goodwin L."/>
            <person name="Pitluck S."/>
            <person name="Peters L."/>
            <person name="Kyrpides N."/>
            <person name="Mavromatis K."/>
            <person name="Ivanova N."/>
            <person name="Ovchinnikova G."/>
            <person name="Pagani I."/>
            <person name="Daligault H."/>
            <person name="Detter J.C."/>
            <person name="Han C."/>
            <person name="Land M."/>
            <person name="Hauser L."/>
            <person name="Markowitz V."/>
            <person name="Cheng J.-F."/>
            <person name="Hugenholtz P."/>
            <person name="Woyke T."/>
            <person name="Wu D."/>
            <person name="Verbarg S."/>
            <person name="Frueling A."/>
            <person name="Brambilla E."/>
            <person name="Klenk H.-P."/>
            <person name="Eisen J.A."/>
        </authorList>
    </citation>
    <scope>NUCLEOTIDE SEQUENCE</scope>
    <source>
        <strain>DSM 1100</strain>
    </source>
</reference>
<dbReference type="SUPFAM" id="SSF52540">
    <property type="entry name" value="P-loop containing nucleoside triphosphate hydrolases"/>
    <property type="match status" value="1"/>
</dbReference>
<dbReference type="InterPro" id="IPR005670">
    <property type="entry name" value="PstB-like"/>
</dbReference>
<dbReference type="RefSeq" id="WP_013766921.1">
    <property type="nucleotide sequence ID" value="NC_015510.1"/>
</dbReference>
<dbReference type="STRING" id="760192.Halhy_4543"/>
<dbReference type="InterPro" id="IPR017871">
    <property type="entry name" value="ABC_transporter-like_CS"/>
</dbReference>
<dbReference type="InterPro" id="IPR003593">
    <property type="entry name" value="AAA+_ATPase"/>
</dbReference>
<dbReference type="GO" id="GO:0016020">
    <property type="term" value="C:membrane"/>
    <property type="evidence" value="ECO:0007669"/>
    <property type="project" value="InterPro"/>
</dbReference>
<dbReference type="GO" id="GO:0005315">
    <property type="term" value="F:phosphate transmembrane transporter activity"/>
    <property type="evidence" value="ECO:0007669"/>
    <property type="project" value="InterPro"/>
</dbReference>
<gene>
    <name evidence="6" type="ordered locus">Halhy_4543</name>
</gene>
<accession>F4KTG9</accession>
<dbReference type="eggNOG" id="COG1117">
    <property type="taxonomic scope" value="Bacteria"/>
</dbReference>
<proteinExistence type="predicted"/>
<dbReference type="GO" id="GO:0005524">
    <property type="term" value="F:ATP binding"/>
    <property type="evidence" value="ECO:0007669"/>
    <property type="project" value="UniProtKB-KW"/>
</dbReference>
<dbReference type="NCBIfam" id="TIGR00972">
    <property type="entry name" value="3a0107s01c2"/>
    <property type="match status" value="1"/>
</dbReference>
<keyword evidence="1" id="KW-0813">Transport</keyword>
<evidence type="ECO:0000256" key="2">
    <source>
        <dbReference type="ARBA" id="ARBA00022592"/>
    </source>
</evidence>
<organism evidence="6 7">
    <name type="scientific">Haliscomenobacter hydrossis (strain ATCC 27775 / DSM 1100 / LMG 10767 / O)</name>
    <dbReference type="NCBI Taxonomy" id="760192"/>
    <lineage>
        <taxon>Bacteria</taxon>
        <taxon>Pseudomonadati</taxon>
        <taxon>Bacteroidota</taxon>
        <taxon>Saprospiria</taxon>
        <taxon>Saprospirales</taxon>
        <taxon>Haliscomenobacteraceae</taxon>
        <taxon>Haliscomenobacter</taxon>
    </lineage>
</organism>
<evidence type="ECO:0000259" key="5">
    <source>
        <dbReference type="PROSITE" id="PS50893"/>
    </source>
</evidence>
<dbReference type="PROSITE" id="PS50893">
    <property type="entry name" value="ABC_TRANSPORTER_2"/>
    <property type="match status" value="1"/>
</dbReference>
<keyword evidence="3" id="KW-0547">Nucleotide-binding</keyword>
<dbReference type="PROSITE" id="PS00211">
    <property type="entry name" value="ABC_TRANSPORTER_1"/>
    <property type="match status" value="1"/>
</dbReference>
<feature type="domain" description="ABC transporter" evidence="5">
    <location>
        <begin position="5"/>
        <end position="246"/>
    </location>
</feature>
<dbReference type="OrthoDB" id="9782239at2"/>
<dbReference type="Pfam" id="PF00005">
    <property type="entry name" value="ABC_tran"/>
    <property type="match status" value="1"/>
</dbReference>
<evidence type="ECO:0000256" key="4">
    <source>
        <dbReference type="ARBA" id="ARBA00022840"/>
    </source>
</evidence>
<sequence>MKTKLQVKDLHLAYGTKKVLKGITMDIPENKIVALIGPSGCGKSTLLRAMNRMHDLSPEAHITGEILLDGENIYAPGRDAVDVRRKIGMVFQKPNPFPKSIFDNIAYGLKIAGKHDKQQLQEVVERTLKSSYLWEEVKDDLDKSALSLSGGQQQRMCIARAVAVEPEVLLMDEPCSALDPISTAKIENLMLELKKDYTIVIVTHNMQQAQRVADLTAFMYFGEVMEYAPTEELFGNPQVELTRNYLDGNFG</sequence>
<dbReference type="Gene3D" id="3.40.50.300">
    <property type="entry name" value="P-loop containing nucleotide triphosphate hydrolases"/>
    <property type="match status" value="1"/>
</dbReference>
<dbReference type="PANTHER" id="PTHR43423">
    <property type="entry name" value="ABC TRANSPORTER I FAMILY MEMBER 17"/>
    <property type="match status" value="1"/>
</dbReference>
<evidence type="ECO:0000256" key="1">
    <source>
        <dbReference type="ARBA" id="ARBA00022448"/>
    </source>
</evidence>
<name>F4KTG9_HALH1</name>
<dbReference type="EMBL" id="CP002691">
    <property type="protein sequence ID" value="AEE52383.1"/>
    <property type="molecule type" value="Genomic_DNA"/>
</dbReference>